<proteinExistence type="predicted"/>
<evidence type="ECO:0000256" key="1">
    <source>
        <dbReference type="ARBA" id="ARBA00022801"/>
    </source>
</evidence>
<evidence type="ECO:0000313" key="4">
    <source>
        <dbReference type="Proteomes" id="UP000437736"/>
    </source>
</evidence>
<dbReference type="SUPFAM" id="SSF52499">
    <property type="entry name" value="Isochorismatase-like hydrolases"/>
    <property type="match status" value="1"/>
</dbReference>
<dbReference type="EMBL" id="WJHE01000127">
    <property type="protein sequence ID" value="MST31738.1"/>
    <property type="molecule type" value="Genomic_DNA"/>
</dbReference>
<name>A0ABW9QQH2_9ACTN</name>
<feature type="domain" description="Isochorismatase-like" evidence="2">
    <location>
        <begin position="22"/>
        <end position="210"/>
    </location>
</feature>
<keyword evidence="1" id="KW-0378">Hydrolase</keyword>
<keyword evidence="4" id="KW-1185">Reference proteome</keyword>
<evidence type="ECO:0000259" key="2">
    <source>
        <dbReference type="Pfam" id="PF00857"/>
    </source>
</evidence>
<dbReference type="InterPro" id="IPR000868">
    <property type="entry name" value="Isochorismatase-like_dom"/>
</dbReference>
<dbReference type="PANTHER" id="PTHR43540">
    <property type="entry name" value="PEROXYUREIDOACRYLATE/UREIDOACRYLATE AMIDOHYDROLASE-RELATED"/>
    <property type="match status" value="1"/>
</dbReference>
<dbReference type="Proteomes" id="UP000437736">
    <property type="component" value="Unassembled WGS sequence"/>
</dbReference>
<comment type="caution">
    <text evidence="3">The sequence shown here is derived from an EMBL/GenBank/DDBJ whole genome shotgun (WGS) entry which is preliminary data.</text>
</comment>
<reference evidence="3 4" key="1">
    <citation type="submission" date="2019-11" db="EMBL/GenBank/DDBJ databases">
        <title>Acidiferrimicrobium australis gen. nov., sp. nov., an acidophilic and obligately heterotrophic, member of the Actinobacteria that catalyses dissimilatory oxido- reduction of iron isolated from metal-rich acidic water in Chile.</title>
        <authorList>
            <person name="Gonzalez D."/>
            <person name="Huber K."/>
            <person name="Hedrich S."/>
            <person name="Rojas-Villalobos C."/>
            <person name="Quatrini R."/>
            <person name="Dinamarca M.A."/>
            <person name="Schwarz A."/>
            <person name="Canales C."/>
            <person name="Nancucheo I."/>
        </authorList>
    </citation>
    <scope>NUCLEOTIDE SEQUENCE [LARGE SCALE GENOMIC DNA]</scope>
    <source>
        <strain evidence="3 4">USS-CCA1</strain>
    </source>
</reference>
<dbReference type="Gene3D" id="3.40.50.850">
    <property type="entry name" value="Isochorismatase-like"/>
    <property type="match status" value="1"/>
</dbReference>
<gene>
    <name evidence="3" type="ORF">GHK86_03220</name>
</gene>
<dbReference type="CDD" id="cd00431">
    <property type="entry name" value="cysteine_hydrolases"/>
    <property type="match status" value="1"/>
</dbReference>
<evidence type="ECO:0000313" key="3">
    <source>
        <dbReference type="EMBL" id="MST31738.1"/>
    </source>
</evidence>
<dbReference type="Pfam" id="PF00857">
    <property type="entry name" value="Isochorismatase"/>
    <property type="match status" value="1"/>
</dbReference>
<protein>
    <submittedName>
        <fullName evidence="3">Isochorismatase family protein</fullName>
    </submittedName>
</protein>
<accession>A0ABW9QQH2</accession>
<organism evidence="3 4">
    <name type="scientific">Acidiferrimicrobium australe</name>
    <dbReference type="NCBI Taxonomy" id="2664430"/>
    <lineage>
        <taxon>Bacteria</taxon>
        <taxon>Bacillati</taxon>
        <taxon>Actinomycetota</taxon>
        <taxon>Acidimicrobiia</taxon>
        <taxon>Acidimicrobiales</taxon>
        <taxon>Acidimicrobiaceae</taxon>
        <taxon>Acidiferrimicrobium</taxon>
    </lineage>
</organism>
<sequence length="242" mass="26266">MMVVDGKVVLDCLDELVDPCHTALVIIDMQRDFVAPDGVFGRLGVDLSMYPPMRRRLVRLLGAARGAGVLVVHVAMTSLPGRRSDSPAQIRFNLRMHEGVRAGGPPLIYTVAGTRGHEFVDELVPWPDEPVVSKHRSSAFWGTDLAMLLRSNGVQTVVAAGCTTEGCVESTARDALFEDFYTVVAEDGVASDDVEQHAASMLLMRHRFDLATCAQLAAIWSPASSHEVGDRERAVGSGLVRR</sequence>
<dbReference type="InterPro" id="IPR050272">
    <property type="entry name" value="Isochorismatase-like_hydrls"/>
</dbReference>
<dbReference type="InterPro" id="IPR036380">
    <property type="entry name" value="Isochorismatase-like_sf"/>
</dbReference>